<accession>A0A494W0E9</accession>
<dbReference type="Proteomes" id="UP000270046">
    <property type="component" value="Chromosome"/>
</dbReference>
<keyword evidence="2" id="KW-1185">Reference proteome</keyword>
<gene>
    <name evidence="1" type="ORF">HYN43_016115</name>
</gene>
<proteinExistence type="predicted"/>
<dbReference type="EMBL" id="CP032869">
    <property type="protein sequence ID" value="AYL96732.1"/>
    <property type="molecule type" value="Genomic_DNA"/>
</dbReference>
<name>A0A494W0E9_9SPHI</name>
<reference evidence="1 2" key="1">
    <citation type="submission" date="2018-10" db="EMBL/GenBank/DDBJ databases">
        <title>Genome sequencing of Mucilaginibacter sp. HYN0043.</title>
        <authorList>
            <person name="Kim M."/>
            <person name="Yi H."/>
        </authorList>
    </citation>
    <scope>NUCLEOTIDE SEQUENCE [LARGE SCALE GENOMIC DNA]</scope>
    <source>
        <strain evidence="1 2">HYN0043</strain>
    </source>
</reference>
<sequence length="75" mass="8793">MSSQLKKVDLICKPEPGVKVKKKLHEWGELIKTGQKQVYYIYKNKILNRYCNNPNTIIFTSPYPHLLSLTLFNII</sequence>
<dbReference type="KEGG" id="muh:HYN43_016115"/>
<protein>
    <submittedName>
        <fullName evidence="1">Uncharacterized protein</fullName>
    </submittedName>
</protein>
<evidence type="ECO:0000313" key="1">
    <source>
        <dbReference type="EMBL" id="AYL96732.1"/>
    </source>
</evidence>
<dbReference type="AlphaFoldDB" id="A0A494W0E9"/>
<evidence type="ECO:0000313" key="2">
    <source>
        <dbReference type="Proteomes" id="UP000270046"/>
    </source>
</evidence>
<organism evidence="1 2">
    <name type="scientific">Mucilaginibacter celer</name>
    <dbReference type="NCBI Taxonomy" id="2305508"/>
    <lineage>
        <taxon>Bacteria</taxon>
        <taxon>Pseudomonadati</taxon>
        <taxon>Bacteroidota</taxon>
        <taxon>Sphingobacteriia</taxon>
        <taxon>Sphingobacteriales</taxon>
        <taxon>Sphingobacteriaceae</taxon>
        <taxon>Mucilaginibacter</taxon>
    </lineage>
</organism>